<organism evidence="6">
    <name type="scientific">Hymenolepis diminuta</name>
    <name type="common">Rat tapeworm</name>
    <dbReference type="NCBI Taxonomy" id="6216"/>
    <lineage>
        <taxon>Eukaryota</taxon>
        <taxon>Metazoa</taxon>
        <taxon>Spiralia</taxon>
        <taxon>Lophotrochozoa</taxon>
        <taxon>Platyhelminthes</taxon>
        <taxon>Cestoda</taxon>
        <taxon>Eucestoda</taxon>
        <taxon>Cyclophyllidea</taxon>
        <taxon>Hymenolepididae</taxon>
        <taxon>Hymenolepis</taxon>
    </lineage>
</organism>
<feature type="signal peptide" evidence="1">
    <location>
        <begin position="1"/>
        <end position="19"/>
    </location>
</feature>
<evidence type="ECO:0000313" key="5">
    <source>
        <dbReference type="Proteomes" id="UP000321570"/>
    </source>
</evidence>
<protein>
    <submittedName>
        <fullName evidence="6">DUF3888 domain-containing protein</fullName>
    </submittedName>
</protein>
<sequence length="132" mass="14856">MNVLYLISALALIFPLASAQTENYEEITGKPSPSEVLERLDQYLLCNLFKERLINGQTIHSANACLNITNLVVTSPDFAQGKSEIEQVQLNITINYKDLERPKVTLDMDSPFVDVVSVYIHGEKSSLQKLRE</sequence>
<keyword evidence="1" id="KW-0732">Signal</keyword>
<keyword evidence="5" id="KW-1185">Reference proteome</keyword>
<accession>A0A0R3SPZ6</accession>
<dbReference type="WBParaSite" id="HDID_0000709201-mRNA-1">
    <property type="protein sequence ID" value="HDID_0000709201-mRNA-1"/>
    <property type="gene ID" value="HDID_0000709201"/>
</dbReference>
<gene>
    <name evidence="2" type="ORF">HDID_LOCUS7090</name>
    <name evidence="3" type="ORF">WMSIL1_LOCUS13749</name>
</gene>
<dbReference type="Proteomes" id="UP000321570">
    <property type="component" value="Unassembled WGS sequence"/>
</dbReference>
<evidence type="ECO:0000313" key="2">
    <source>
        <dbReference type="EMBL" id="VDL59408.1"/>
    </source>
</evidence>
<evidence type="ECO:0000256" key="1">
    <source>
        <dbReference type="SAM" id="SignalP"/>
    </source>
</evidence>
<reference evidence="2 4" key="2">
    <citation type="submission" date="2018-11" db="EMBL/GenBank/DDBJ databases">
        <authorList>
            <consortium name="Pathogen Informatics"/>
        </authorList>
    </citation>
    <scope>NUCLEOTIDE SEQUENCE [LARGE SCALE GENOMIC DNA]</scope>
</reference>
<dbReference type="Proteomes" id="UP000274504">
    <property type="component" value="Unassembled WGS sequence"/>
</dbReference>
<evidence type="ECO:0000313" key="3">
    <source>
        <dbReference type="EMBL" id="VUZ55991.1"/>
    </source>
</evidence>
<dbReference type="AlphaFoldDB" id="A0A0R3SPZ6"/>
<evidence type="ECO:0000313" key="4">
    <source>
        <dbReference type="Proteomes" id="UP000274504"/>
    </source>
</evidence>
<evidence type="ECO:0000313" key="6">
    <source>
        <dbReference type="WBParaSite" id="HDID_0000709201-mRNA-1"/>
    </source>
</evidence>
<dbReference type="EMBL" id="UYSG01010903">
    <property type="protein sequence ID" value="VDL59408.1"/>
    <property type="molecule type" value="Genomic_DNA"/>
</dbReference>
<feature type="chain" id="PRO_5044546553" evidence="1">
    <location>
        <begin position="20"/>
        <end position="132"/>
    </location>
</feature>
<name>A0A0R3SPZ6_HYMDI</name>
<dbReference type="EMBL" id="CABIJS010000697">
    <property type="protein sequence ID" value="VUZ55991.1"/>
    <property type="molecule type" value="Genomic_DNA"/>
</dbReference>
<reference evidence="6" key="1">
    <citation type="submission" date="2017-02" db="UniProtKB">
        <authorList>
            <consortium name="WormBaseParasite"/>
        </authorList>
    </citation>
    <scope>IDENTIFICATION</scope>
</reference>
<reference evidence="3 5" key="3">
    <citation type="submission" date="2019-07" db="EMBL/GenBank/DDBJ databases">
        <authorList>
            <person name="Jastrzebski P J."/>
            <person name="Paukszto L."/>
            <person name="Jastrzebski P J."/>
        </authorList>
    </citation>
    <scope>NUCLEOTIDE SEQUENCE [LARGE SCALE GENOMIC DNA]</scope>
    <source>
        <strain evidence="3 5">WMS-il1</strain>
    </source>
</reference>
<proteinExistence type="predicted"/>